<evidence type="ECO:0000313" key="4">
    <source>
        <dbReference type="EMBL" id="VDK68816.1"/>
    </source>
</evidence>
<evidence type="ECO:0000256" key="1">
    <source>
        <dbReference type="ARBA" id="ARBA00006545"/>
    </source>
</evidence>
<feature type="domain" description="Intermembrane lipid transfer protein VPS13-like C-terminal" evidence="3">
    <location>
        <begin position="1186"/>
        <end position="1293"/>
    </location>
</feature>
<dbReference type="Pfam" id="PF25036">
    <property type="entry name" value="VPS13_VAB"/>
    <property type="match status" value="1"/>
</dbReference>
<evidence type="ECO:0000313" key="5">
    <source>
        <dbReference type="Proteomes" id="UP000277928"/>
    </source>
</evidence>
<evidence type="ECO:0000259" key="3">
    <source>
        <dbReference type="Pfam" id="PF25037"/>
    </source>
</evidence>
<sequence length="1326" mass="149337">VNIMRSESRTFELPMKSDGGKQWKVVVETKVENMRRLIYLHSIVQVRVCQSCQAHNRTFVNHLDMPFEIYSMCDGRLDFCGIAERDDEPLDIALPLLYTATGELFIRPSQDDTYEMSNESVCWNKFEDKVRYIVRCDLSEDMRQGLFIALVIEEVPLKAERSRDLDDNSYIVHIFSPLTLHNFLPFSLQLTSPVQKELIGGEEVSLNVIPGQNINFEYSQKVVKTEYCRNQVDYRGDLYVAEMPFPVEHQDLMVVTLTSGEKILNIGVHWTVAHRKLDAEIYAPYWFINNTGRTVRFIKINFGRNLLTKNIYLFFVLVHLQFTGEANSPVQESSESIIEKTAKCVPCQRGGMKGQCYDAIAQEPLSGPVLLPLDAKDFLSKKKARLSLFGNYWTSEFPLDAVGNAGRIGCKDESGSEQSISLQISMCQSGLTKVITFLPFYLLHNESQFPLEIREFGAQNWVLVMSQTCIGFWPTQKENRKYAVVRYCGTAEESILFPITESFEGFCRINNDYLGVYVTVTVCESSSIIKLESFEPGMAPAIIMNATRKSVEFSQKGAPSKKILGPWESCAFTWTDVIRDRELQWKSGDVCHSDDLIRNAFEDYRPSKSDSTPYYWVSFLNGRQRMYLFTDSLAVMTTAHEAYEIELPTLSIEISLQGIGISIVDNFKTEEIAYMCIASSAIIWEQSVRTRFKPFTVKQMETIEHAYQTWLQDRSEETVILDKLEFDFIRMKLKKQKDWVDIRRQFQIGLWMQYRQTPHQSQFHLKVNHLQIDNQLQACVFPCILSVVPPPGSVVQDNAPKSFAELSYIRRESEHSRIAQIKYLHLLVQEFSVQVDQGFVNAMLELISFKADSKPYTKEAFMKDFEMTKNQLEVIAGMATASQQAAYYENLHISPLMVSTFSSFLIEIQQQLMQLLQIHLSFSQSGSSGGKQMKNKALASKEIVQLPIQSEFINVFLKSIGVTVTEIQDVVFKLAFFERKYAFYTTSQLQGEITGHYTSQIIKQLYVLVLGLDILGNPFGLVRDLSSGVQDFFYQPFQGAVQGPEEFAEGVALGVKGLVGATVGGGAGAVSRIAGTLGKGVAALTLDEEYQRKRQQMMNRRPKTFGEGVARGAKGIGQGFYDGIAGVVAKPLAGARTGGAGGFAKGLSLGLVGIVTRPLSGAVDFASSTLDAVRSVTVGTDEAKPLRPSRVIFSDNIVRPYSQKMAIGAQIFREADNGSVADTDYFLAYAPISEKSLFIITDRRAMNVKRSDMVGSWNIEWQVLYTEMNRPTLSGKTILIDLRKKQKGFLGLNTLGGRVVELTNQEFASEIYSKLLAAYEIEVGAS</sequence>
<dbReference type="EMBL" id="UYRX01000014">
    <property type="protein sequence ID" value="VDK68816.1"/>
    <property type="molecule type" value="Genomic_DNA"/>
</dbReference>
<comment type="similarity">
    <text evidence="1">Belongs to the VPS13 family.</text>
</comment>
<accession>A0A3P6S3J3</accession>
<evidence type="ECO:0000259" key="2">
    <source>
        <dbReference type="Pfam" id="PF25036"/>
    </source>
</evidence>
<feature type="non-terminal residue" evidence="4">
    <location>
        <position position="1"/>
    </location>
</feature>
<proteinExistence type="inferred from homology"/>
<dbReference type="Proteomes" id="UP000277928">
    <property type="component" value="Unassembled WGS sequence"/>
</dbReference>
<dbReference type="GO" id="GO:0006623">
    <property type="term" value="P:protein targeting to vacuole"/>
    <property type="evidence" value="ECO:0007669"/>
    <property type="project" value="TreeGrafter"/>
</dbReference>
<dbReference type="InterPro" id="IPR009543">
    <property type="entry name" value="VPS13_VAB"/>
</dbReference>
<dbReference type="OrthoDB" id="428159at2759"/>
<evidence type="ECO:0008006" key="6">
    <source>
        <dbReference type="Google" id="ProtNLM"/>
    </source>
</evidence>
<gene>
    <name evidence="4" type="ORF">NLS_LOCUS554</name>
</gene>
<dbReference type="InterPro" id="IPR056748">
    <property type="entry name" value="VPS13-like_C"/>
</dbReference>
<keyword evidence="5" id="KW-1185">Reference proteome</keyword>
<organism evidence="4 5">
    <name type="scientific">Litomosoides sigmodontis</name>
    <name type="common">Filarial nematode worm</name>
    <dbReference type="NCBI Taxonomy" id="42156"/>
    <lineage>
        <taxon>Eukaryota</taxon>
        <taxon>Metazoa</taxon>
        <taxon>Ecdysozoa</taxon>
        <taxon>Nematoda</taxon>
        <taxon>Chromadorea</taxon>
        <taxon>Rhabditida</taxon>
        <taxon>Spirurina</taxon>
        <taxon>Spiruromorpha</taxon>
        <taxon>Filarioidea</taxon>
        <taxon>Onchocercidae</taxon>
        <taxon>Litomosoides</taxon>
    </lineage>
</organism>
<dbReference type="STRING" id="42156.A0A3P6S3J3"/>
<feature type="domain" description="Vacuolar protein sorting-associated protein 13 VPS13 adaptor binding" evidence="2">
    <location>
        <begin position="88"/>
        <end position="560"/>
    </location>
</feature>
<protein>
    <recommendedName>
        <fullName evidence="6">Vacuolar protein sorting-associated protein 13 DH-like domain-containing protein</fullName>
    </recommendedName>
</protein>
<dbReference type="PANTHER" id="PTHR16166">
    <property type="entry name" value="VACUOLAR PROTEIN SORTING-ASSOCIATED PROTEIN VPS13"/>
    <property type="match status" value="1"/>
</dbReference>
<dbReference type="Pfam" id="PF25037">
    <property type="entry name" value="VPS13_C"/>
    <property type="match status" value="1"/>
</dbReference>
<name>A0A3P6S3J3_LITSI</name>
<dbReference type="GO" id="GO:0045053">
    <property type="term" value="P:protein retention in Golgi apparatus"/>
    <property type="evidence" value="ECO:0007669"/>
    <property type="project" value="TreeGrafter"/>
</dbReference>
<reference evidence="4 5" key="1">
    <citation type="submission" date="2018-08" db="EMBL/GenBank/DDBJ databases">
        <authorList>
            <person name="Laetsch R D."/>
            <person name="Stevens L."/>
            <person name="Kumar S."/>
            <person name="Blaxter L. M."/>
        </authorList>
    </citation>
    <scope>NUCLEOTIDE SEQUENCE [LARGE SCALE GENOMIC DNA]</scope>
</reference>
<dbReference type="InterPro" id="IPR026847">
    <property type="entry name" value="VPS13"/>
</dbReference>
<dbReference type="PANTHER" id="PTHR16166:SF93">
    <property type="entry name" value="INTERMEMBRANE LIPID TRANSFER PROTEIN VPS13"/>
    <property type="match status" value="1"/>
</dbReference>